<dbReference type="InParanoid" id="A0A5F7ZBY6"/>
<comment type="similarity">
    <text evidence="1">Belongs to the bacterial ribosomal protein bL20 family.</text>
</comment>
<dbReference type="Ensembl" id="ENSMMUT00000094620.1">
    <property type="protein sequence ID" value="ENSMMUP00000062115.1"/>
    <property type="gene ID" value="ENSMMUG00000051786.1"/>
</dbReference>
<dbReference type="SMR" id="A0A5F7ZBY6"/>
<dbReference type="GO" id="GO:0003735">
    <property type="term" value="F:structural constituent of ribosome"/>
    <property type="evidence" value="ECO:0007669"/>
    <property type="project" value="InterPro"/>
</dbReference>
<dbReference type="GO" id="GO:0005840">
    <property type="term" value="C:ribosome"/>
    <property type="evidence" value="ECO:0007669"/>
    <property type="project" value="UniProtKB-KW"/>
</dbReference>
<evidence type="ECO:0000256" key="1">
    <source>
        <dbReference type="ARBA" id="ARBA00007698"/>
    </source>
</evidence>
<keyword evidence="5" id="KW-1185">Reference proteome</keyword>
<dbReference type="ExpressionAtlas" id="A0A5F7ZBY6">
    <property type="expression patterns" value="baseline and differential"/>
</dbReference>
<dbReference type="Proteomes" id="UP000006718">
    <property type="component" value="Chromosome 1"/>
</dbReference>
<evidence type="ECO:0000256" key="3">
    <source>
        <dbReference type="ARBA" id="ARBA00023274"/>
    </source>
</evidence>
<dbReference type="VEuPathDB" id="HostDB:ENSMMUG00000051786"/>
<gene>
    <name evidence="4" type="primary">MRPL20</name>
</gene>
<dbReference type="PANTHER" id="PTHR10986">
    <property type="entry name" value="39S RIBOSOMAL PROTEIN L20"/>
    <property type="match status" value="1"/>
</dbReference>
<evidence type="ECO:0000256" key="2">
    <source>
        <dbReference type="ARBA" id="ARBA00022980"/>
    </source>
</evidence>
<dbReference type="Bgee" id="ENSMMUG00000051786">
    <property type="expression patterns" value="Expressed in ileum and 23 other cell types or tissues"/>
</dbReference>
<proteinExistence type="inferred from homology"/>
<dbReference type="GeneTree" id="ENSGT00960000192403"/>
<accession>A0A5F7ZBY6</accession>
<evidence type="ECO:0000313" key="4">
    <source>
        <dbReference type="Ensembl" id="ENSMMUP00000062115.1"/>
    </source>
</evidence>
<dbReference type="STRING" id="9544.ENSMMUP00000062115"/>
<keyword evidence="3" id="KW-0687">Ribonucleoprotein</keyword>
<organism evidence="4 5">
    <name type="scientific">Macaca mulatta</name>
    <name type="common">Rhesus macaque</name>
    <dbReference type="NCBI Taxonomy" id="9544"/>
    <lineage>
        <taxon>Eukaryota</taxon>
        <taxon>Metazoa</taxon>
        <taxon>Chordata</taxon>
        <taxon>Craniata</taxon>
        <taxon>Vertebrata</taxon>
        <taxon>Euteleostomi</taxon>
        <taxon>Mammalia</taxon>
        <taxon>Eutheria</taxon>
        <taxon>Euarchontoglires</taxon>
        <taxon>Primates</taxon>
        <taxon>Haplorrhini</taxon>
        <taxon>Catarrhini</taxon>
        <taxon>Cercopithecidae</taxon>
        <taxon>Cercopithecinae</taxon>
        <taxon>Macaca</taxon>
    </lineage>
</organism>
<reference evidence="4" key="4">
    <citation type="submission" date="2025-09" db="UniProtKB">
        <authorList>
            <consortium name="Ensembl"/>
        </authorList>
    </citation>
    <scope>IDENTIFICATION</scope>
    <source>
        <strain evidence="4">17573</strain>
    </source>
</reference>
<reference evidence="5" key="1">
    <citation type="journal article" date="2007" name="Science">
        <title>Evolutionary and biomedical insights from the rhesus macaque genome.</title>
        <authorList>
            <person name="Gibbs R.A."/>
            <person name="Rogers J."/>
            <person name="Katze M.G."/>
            <person name="Bumgarner R."/>
            <person name="Weinstock G.M."/>
            <person name="Mardis E.R."/>
            <person name="Remington K.A."/>
            <person name="Strausberg R.L."/>
            <person name="Venter J.C."/>
            <person name="Wilson R.K."/>
            <person name="Batzer M.A."/>
            <person name="Bustamante C.D."/>
            <person name="Eichler E.E."/>
            <person name="Hahn M.W."/>
            <person name="Hardison R.C."/>
            <person name="Makova K.D."/>
            <person name="Miller W."/>
            <person name="Milosavljevic A."/>
            <person name="Palermo R.E."/>
            <person name="Siepel A."/>
            <person name="Sikela J.M."/>
            <person name="Attaway T."/>
            <person name="Bell S."/>
            <person name="Bernard K.E."/>
            <person name="Buhay C.J."/>
            <person name="Chandrabose M.N."/>
            <person name="Dao M."/>
            <person name="Davis C."/>
            <person name="Delehaunty K.D."/>
            <person name="Ding Y."/>
            <person name="Dinh H.H."/>
            <person name="Dugan-Rocha S."/>
            <person name="Fulton L.A."/>
            <person name="Gabisi R.A."/>
            <person name="Garner T.T."/>
            <person name="Godfrey J."/>
            <person name="Hawes A.C."/>
            <person name="Hernandez J."/>
            <person name="Hines S."/>
            <person name="Holder M."/>
            <person name="Hume J."/>
            <person name="Jhangiani S.N."/>
            <person name="Joshi V."/>
            <person name="Khan Z.M."/>
            <person name="Kirkness E.F."/>
            <person name="Cree A."/>
            <person name="Fowler R.G."/>
            <person name="Lee S."/>
            <person name="Lewis L.R."/>
            <person name="Li Z."/>
            <person name="Liu Y.-S."/>
            <person name="Moore S.M."/>
            <person name="Muzny D."/>
            <person name="Nazareth L.V."/>
            <person name="Ngo D.N."/>
            <person name="Okwuonu G.O."/>
            <person name="Pai G."/>
            <person name="Parker D."/>
            <person name="Paul H.A."/>
            <person name="Pfannkoch C."/>
            <person name="Pohl C.S."/>
            <person name="Rogers Y.-H.C."/>
            <person name="Ruiz S.J."/>
            <person name="Sabo A."/>
            <person name="Santibanez J."/>
            <person name="Schneider B.W."/>
            <person name="Smith S.M."/>
            <person name="Sodergren E."/>
            <person name="Svatek A.F."/>
            <person name="Utterback T.R."/>
            <person name="Vattathil S."/>
            <person name="Warren W."/>
            <person name="White C.S."/>
            <person name="Chinwalla A.T."/>
            <person name="Feng Y."/>
            <person name="Halpern A.L."/>
            <person name="Hillier L.W."/>
            <person name="Huang X."/>
            <person name="Minx P."/>
            <person name="Nelson J.O."/>
            <person name="Pepin K.H."/>
            <person name="Qin X."/>
            <person name="Sutton G.G."/>
            <person name="Venter E."/>
            <person name="Walenz B.P."/>
            <person name="Wallis J.W."/>
            <person name="Worley K.C."/>
            <person name="Yang S.-P."/>
            <person name="Jones S.M."/>
            <person name="Marra M.A."/>
            <person name="Rocchi M."/>
            <person name="Schein J.E."/>
            <person name="Baertsch R."/>
            <person name="Clarke L."/>
            <person name="Csuros M."/>
            <person name="Glasscock J."/>
            <person name="Harris R.A."/>
            <person name="Havlak P."/>
            <person name="Jackson A.R."/>
            <person name="Jiang H."/>
            <person name="Liu Y."/>
            <person name="Messina D.N."/>
            <person name="Shen Y."/>
            <person name="Song H.X.-Z."/>
            <person name="Wylie T."/>
            <person name="Zhang L."/>
            <person name="Birney E."/>
            <person name="Han K."/>
            <person name="Konkel M.K."/>
            <person name="Lee J."/>
            <person name="Smit A.F.A."/>
            <person name="Ullmer B."/>
            <person name="Wang H."/>
            <person name="Xing J."/>
            <person name="Burhans R."/>
            <person name="Cheng Z."/>
            <person name="Karro J.E."/>
            <person name="Ma J."/>
            <person name="Raney B."/>
            <person name="She X."/>
            <person name="Cox M.J."/>
            <person name="Demuth J.P."/>
            <person name="Dumas L.J."/>
            <person name="Han S.-G."/>
            <person name="Hopkins J."/>
            <person name="Karimpour-Fard A."/>
            <person name="Kim Y.H."/>
            <person name="Pollack J.R."/>
            <person name="Vinar T."/>
            <person name="Addo-Quaye C."/>
            <person name="Degenhardt J."/>
            <person name="Denby A."/>
            <person name="Hubisz M.J."/>
            <person name="Indap A."/>
            <person name="Kosiol C."/>
            <person name="Lahn B.T."/>
            <person name="Lawson H.A."/>
            <person name="Marklein A."/>
            <person name="Nielsen R."/>
            <person name="Vallender E.J."/>
            <person name="Clark A.G."/>
            <person name="Ferguson B."/>
            <person name="Hernandez R.D."/>
            <person name="Hirani K."/>
            <person name="Kehrer-Sawatzki H."/>
            <person name="Kolb J."/>
            <person name="Patil S."/>
            <person name="Pu L.-L."/>
            <person name="Ren Y."/>
            <person name="Smith D.G."/>
            <person name="Wheeler D.A."/>
            <person name="Schenck I."/>
            <person name="Ball E.V."/>
            <person name="Chen R."/>
            <person name="Cooper D.N."/>
            <person name="Giardine B."/>
            <person name="Hsu F."/>
            <person name="Kent W.J."/>
            <person name="Lesk A."/>
            <person name="Nelson D.L."/>
            <person name="O'brien W.E."/>
            <person name="Pruefer K."/>
            <person name="Stenson P.D."/>
            <person name="Wallace J.C."/>
            <person name="Ke H."/>
            <person name="Liu X.-M."/>
            <person name="Wang P."/>
            <person name="Xiang A.P."/>
            <person name="Yang F."/>
            <person name="Barber G.P."/>
            <person name="Haussler D."/>
            <person name="Karolchik D."/>
            <person name="Kern A.D."/>
            <person name="Kuhn R.M."/>
            <person name="Smith K.E."/>
            <person name="Zwieg A.S."/>
        </authorList>
    </citation>
    <scope>NUCLEOTIDE SEQUENCE [LARGE SCALE GENOMIC DNA]</scope>
    <source>
        <strain evidence="5">17573</strain>
    </source>
</reference>
<protein>
    <submittedName>
        <fullName evidence="4">Mitochondrial ribosomal protein L20</fullName>
    </submittedName>
</protein>
<dbReference type="InterPro" id="IPR035566">
    <property type="entry name" value="Ribosomal_protein_bL20_C"/>
</dbReference>
<reference evidence="4" key="3">
    <citation type="submission" date="2025-08" db="UniProtKB">
        <authorList>
            <consortium name="Ensembl"/>
        </authorList>
    </citation>
    <scope>IDENTIFICATION</scope>
    <source>
        <strain evidence="4">17573</strain>
    </source>
</reference>
<dbReference type="GO" id="GO:0006412">
    <property type="term" value="P:translation"/>
    <property type="evidence" value="ECO:0007669"/>
    <property type="project" value="InterPro"/>
</dbReference>
<evidence type="ECO:0000313" key="5">
    <source>
        <dbReference type="Proteomes" id="UP000006718"/>
    </source>
</evidence>
<keyword evidence="2" id="KW-0689">Ribosomal protein</keyword>
<dbReference type="GO" id="GO:1990904">
    <property type="term" value="C:ribonucleoprotein complex"/>
    <property type="evidence" value="ECO:0007669"/>
    <property type="project" value="UniProtKB-KW"/>
</dbReference>
<dbReference type="SUPFAM" id="SSF74731">
    <property type="entry name" value="Ribosomal protein L20"/>
    <property type="match status" value="1"/>
</dbReference>
<sequence>MVFLTAQLWLRNRVTDRYFRIQEVLKHARHFRGRKNRCYSLAVRAVIRAFVKCTKARYLKKKNMRTVSVDPGHRPARALAAPASLLRDPASVQPLGHPQLLPFFLSYLASKLRQIMSPRRLTVGHPFSRPPRHPHCQPLLQPLARATAEPPCHSSCVASHRPSRCCSHLPSGGFPSLRQLKSTQPLAHPPGPLSAAVVVLVEPTPAGNLCTPGTPGIFERLAPPLCPRAISFLRLTTPTSAS</sequence>
<dbReference type="InterPro" id="IPR005813">
    <property type="entry name" value="Ribosomal_bL20"/>
</dbReference>
<dbReference type="Pfam" id="PF00453">
    <property type="entry name" value="Ribosomal_L20"/>
    <property type="match status" value="1"/>
</dbReference>
<reference evidence="4" key="2">
    <citation type="submission" date="2019-01" db="EMBL/GenBank/DDBJ databases">
        <authorList>
            <person name="Graves T."/>
            <person name="Eichler E.E."/>
            <person name="Wilson R.K."/>
        </authorList>
    </citation>
    <scope>NUCLEOTIDE SEQUENCE [LARGE SCALE GENOMIC DNA]</scope>
    <source>
        <strain evidence="4">17573</strain>
    </source>
</reference>
<name>A0A5F7ZBY6_MACMU</name>
<dbReference type="AlphaFoldDB" id="A0A5F7ZBY6"/>
<dbReference type="GO" id="GO:0019843">
    <property type="term" value="F:rRNA binding"/>
    <property type="evidence" value="ECO:0007669"/>
    <property type="project" value="InterPro"/>
</dbReference>